<evidence type="ECO:0000256" key="2">
    <source>
        <dbReference type="ARBA" id="ARBA00022900"/>
    </source>
</evidence>
<organism evidence="6 7">
    <name type="scientific">Piliocolobus tephrosceles</name>
    <name type="common">Ugandan red Colobus</name>
    <dbReference type="NCBI Taxonomy" id="591936"/>
    <lineage>
        <taxon>Eukaryota</taxon>
        <taxon>Metazoa</taxon>
        <taxon>Chordata</taxon>
        <taxon>Craniata</taxon>
        <taxon>Vertebrata</taxon>
        <taxon>Euteleostomi</taxon>
        <taxon>Mammalia</taxon>
        <taxon>Eutheria</taxon>
        <taxon>Euarchontoglires</taxon>
        <taxon>Primates</taxon>
        <taxon>Haplorrhini</taxon>
        <taxon>Catarrhini</taxon>
        <taxon>Cercopithecidae</taxon>
        <taxon>Colobinae</taxon>
        <taxon>Piliocolobus</taxon>
    </lineage>
</organism>
<keyword evidence="2" id="KW-0722">Serine protease inhibitor</keyword>
<name>A0A8C9HIT6_9PRIM</name>
<dbReference type="Pfam" id="PF00050">
    <property type="entry name" value="Kazal_1"/>
    <property type="match status" value="1"/>
</dbReference>
<dbReference type="SUPFAM" id="SSF100895">
    <property type="entry name" value="Kazal-type serine protease inhibitors"/>
    <property type="match status" value="1"/>
</dbReference>
<dbReference type="InterPro" id="IPR036058">
    <property type="entry name" value="Kazal_dom_sf"/>
</dbReference>
<dbReference type="Gene3D" id="3.30.60.30">
    <property type="match status" value="1"/>
</dbReference>
<evidence type="ECO:0000256" key="3">
    <source>
        <dbReference type="ARBA" id="ARBA00023157"/>
    </source>
</evidence>
<evidence type="ECO:0000256" key="4">
    <source>
        <dbReference type="SAM" id="SignalP"/>
    </source>
</evidence>
<feature type="signal peptide" evidence="4">
    <location>
        <begin position="1"/>
        <end position="30"/>
    </location>
</feature>
<dbReference type="PROSITE" id="PS00282">
    <property type="entry name" value="KAZAL_1"/>
    <property type="match status" value="1"/>
</dbReference>
<dbReference type="SMART" id="SM00280">
    <property type="entry name" value="KAZAL"/>
    <property type="match status" value="1"/>
</dbReference>
<dbReference type="PROSITE" id="PS51465">
    <property type="entry name" value="KAZAL_2"/>
    <property type="match status" value="1"/>
</dbReference>
<dbReference type="InterPro" id="IPR001239">
    <property type="entry name" value="Prot_inh_Kazal-m"/>
</dbReference>
<evidence type="ECO:0000313" key="6">
    <source>
        <dbReference type="Ensembl" id="ENSPTEP00000021313.1"/>
    </source>
</evidence>
<reference evidence="6" key="1">
    <citation type="submission" date="2025-08" db="UniProtKB">
        <authorList>
            <consortium name="Ensembl"/>
        </authorList>
    </citation>
    <scope>IDENTIFICATION</scope>
</reference>
<keyword evidence="7" id="KW-1185">Reference proteome</keyword>
<sequence>MRFHNRILFSSAYSLIILNSLSILQPNCKAYGEPPFACTREYDPVCGSDGISYSNKCTFCLCLFCCEQFKGKIEFHHYGRC</sequence>
<reference evidence="6" key="2">
    <citation type="submission" date="2025-09" db="UniProtKB">
        <authorList>
            <consortium name="Ensembl"/>
        </authorList>
    </citation>
    <scope>IDENTIFICATION</scope>
</reference>
<evidence type="ECO:0000313" key="7">
    <source>
        <dbReference type="Proteomes" id="UP000694416"/>
    </source>
</evidence>
<feature type="chain" id="PRO_5034155305" description="Kazal-like domain-containing protein" evidence="4">
    <location>
        <begin position="31"/>
        <end position="81"/>
    </location>
</feature>
<feature type="domain" description="Kazal-like" evidence="5">
    <location>
        <begin position="22"/>
        <end position="81"/>
    </location>
</feature>
<dbReference type="Ensembl" id="ENSPTET00000030771.1">
    <property type="protein sequence ID" value="ENSPTEP00000021313.1"/>
    <property type="gene ID" value="ENSPTEG00000022389.1"/>
</dbReference>
<dbReference type="AlphaFoldDB" id="A0A8C9HIT6"/>
<dbReference type="GO" id="GO:0004867">
    <property type="term" value="F:serine-type endopeptidase inhibitor activity"/>
    <property type="evidence" value="ECO:0007669"/>
    <property type="project" value="UniProtKB-KW"/>
</dbReference>
<keyword evidence="3" id="KW-1015">Disulfide bond</keyword>
<accession>A0A8C9HIT6</accession>
<keyword evidence="1" id="KW-0646">Protease inhibitor</keyword>
<evidence type="ECO:0000256" key="1">
    <source>
        <dbReference type="ARBA" id="ARBA00022690"/>
    </source>
</evidence>
<proteinExistence type="predicted"/>
<protein>
    <recommendedName>
        <fullName evidence="5">Kazal-like domain-containing protein</fullName>
    </recommendedName>
</protein>
<dbReference type="PANTHER" id="PTHR21312:SF30">
    <property type="entry name" value="SERINE PROTEASE INHIBITOR KAZAL-TYPE 11-RELATED"/>
    <property type="match status" value="1"/>
</dbReference>
<dbReference type="InterPro" id="IPR002350">
    <property type="entry name" value="Kazal_dom"/>
</dbReference>
<evidence type="ECO:0000259" key="5">
    <source>
        <dbReference type="PROSITE" id="PS51465"/>
    </source>
</evidence>
<keyword evidence="4" id="KW-0732">Signal</keyword>
<dbReference type="PRINTS" id="PR00290">
    <property type="entry name" value="KAZALINHBTR"/>
</dbReference>
<dbReference type="Proteomes" id="UP000694416">
    <property type="component" value="Unplaced"/>
</dbReference>
<dbReference type="PANTHER" id="PTHR21312">
    <property type="entry name" value="SERINE PROTEASE INHIBITOR"/>
    <property type="match status" value="1"/>
</dbReference>